<proteinExistence type="predicted"/>
<comment type="caution">
    <text evidence="1">The sequence shown here is derived from an EMBL/GenBank/DDBJ whole genome shotgun (WGS) entry which is preliminary data.</text>
</comment>
<dbReference type="Proteomes" id="UP000321577">
    <property type="component" value="Unassembled WGS sequence"/>
</dbReference>
<protein>
    <submittedName>
        <fullName evidence="1">Uncharacterized protein</fullName>
    </submittedName>
</protein>
<organism evidence="1 2">
    <name type="scientific">Brevifollis gellanilyticus</name>
    <dbReference type="NCBI Taxonomy" id="748831"/>
    <lineage>
        <taxon>Bacteria</taxon>
        <taxon>Pseudomonadati</taxon>
        <taxon>Verrucomicrobiota</taxon>
        <taxon>Verrucomicrobiia</taxon>
        <taxon>Verrucomicrobiales</taxon>
        <taxon>Verrucomicrobiaceae</taxon>
    </lineage>
</organism>
<name>A0A512M8L0_9BACT</name>
<dbReference type="RefSeq" id="WP_146850635.1">
    <property type="nucleotide sequence ID" value="NZ_BKAG01000014.1"/>
</dbReference>
<gene>
    <name evidence="1" type="ORF">BGE01nite_23460</name>
</gene>
<dbReference type="OrthoDB" id="954439at2"/>
<accession>A0A512M8L0</accession>
<evidence type="ECO:0000313" key="1">
    <source>
        <dbReference type="EMBL" id="GEP43055.1"/>
    </source>
</evidence>
<keyword evidence="2" id="KW-1185">Reference proteome</keyword>
<dbReference type="EMBL" id="BKAG01000014">
    <property type="protein sequence ID" value="GEP43055.1"/>
    <property type="molecule type" value="Genomic_DNA"/>
</dbReference>
<sequence length="156" mass="17695">MIHLECDNDEALMLALGKPIRQILHHSGKGRVSKGLSNSIRAEDFGLIDQDPGQPNPPYLREYRVVERNASLGLVLFKHPSEGKHLIEIQPDLEPWLYRIGPVVGIKPTDHRLPEKHTGLHQEAKKHRQHLIAYLQACRKAGSLHLAKLAEWLQLP</sequence>
<reference evidence="1 2" key="1">
    <citation type="submission" date="2019-07" db="EMBL/GenBank/DDBJ databases">
        <title>Whole genome shotgun sequence of Brevifollis gellanilyticus NBRC 108608.</title>
        <authorList>
            <person name="Hosoyama A."/>
            <person name="Uohara A."/>
            <person name="Ohji S."/>
            <person name="Ichikawa N."/>
        </authorList>
    </citation>
    <scope>NUCLEOTIDE SEQUENCE [LARGE SCALE GENOMIC DNA]</scope>
    <source>
        <strain evidence="1 2">NBRC 108608</strain>
    </source>
</reference>
<evidence type="ECO:0000313" key="2">
    <source>
        <dbReference type="Proteomes" id="UP000321577"/>
    </source>
</evidence>
<dbReference type="AlphaFoldDB" id="A0A512M8L0"/>